<dbReference type="CDD" id="cd24163">
    <property type="entry name" value="RWDD2_C"/>
    <property type="match status" value="1"/>
</dbReference>
<keyword evidence="4" id="KW-1185">Reference proteome</keyword>
<dbReference type="InterPro" id="IPR010541">
    <property type="entry name" value="Prp3_C"/>
</dbReference>
<dbReference type="Proteomes" id="UP000681722">
    <property type="component" value="Unassembled WGS sequence"/>
</dbReference>
<sequence>MEIIRGFVEQLNEIEILQSFYSLPGEFVIDDLIAFDEANAFVSGKIKSIERKVSFIIKLNIDDQFTEHIEECGEKRTIELQIAYPSQYPLLSPDVCLQQLITKQSRLWIYSHHIYNIAKRRHIVNWENELRLCGFSLPSKPGNNIMIEGDDIDVNTFWSRLRSLQWKRLQIKEKEDIENDDKKFDNFEELS</sequence>
<accession>A0A814K9P0</accession>
<dbReference type="Pfam" id="PF06544">
    <property type="entry name" value="Prp3_C"/>
    <property type="match status" value="1"/>
</dbReference>
<organism evidence="2 4">
    <name type="scientific">Didymodactylos carnosus</name>
    <dbReference type="NCBI Taxonomy" id="1234261"/>
    <lineage>
        <taxon>Eukaryota</taxon>
        <taxon>Metazoa</taxon>
        <taxon>Spiralia</taxon>
        <taxon>Gnathifera</taxon>
        <taxon>Rotifera</taxon>
        <taxon>Eurotatoria</taxon>
        <taxon>Bdelloidea</taxon>
        <taxon>Philodinida</taxon>
        <taxon>Philodinidae</taxon>
        <taxon>Didymodactylos</taxon>
    </lineage>
</organism>
<protein>
    <recommendedName>
        <fullName evidence="1">Small nuclear ribonucleoprotein Prp3 C-terminal domain-containing protein</fullName>
    </recommendedName>
</protein>
<dbReference type="SUPFAM" id="SSF54495">
    <property type="entry name" value="UBC-like"/>
    <property type="match status" value="1"/>
</dbReference>
<name>A0A814K9P0_9BILA</name>
<dbReference type="Proteomes" id="UP000663829">
    <property type="component" value="Unassembled WGS sequence"/>
</dbReference>
<reference evidence="2" key="1">
    <citation type="submission" date="2021-02" db="EMBL/GenBank/DDBJ databases">
        <authorList>
            <person name="Nowell W R."/>
        </authorList>
    </citation>
    <scope>NUCLEOTIDE SEQUENCE</scope>
</reference>
<dbReference type="EMBL" id="CAJNOQ010004177">
    <property type="protein sequence ID" value="CAF1048004.1"/>
    <property type="molecule type" value="Genomic_DNA"/>
</dbReference>
<dbReference type="AlphaFoldDB" id="A0A814K9P0"/>
<proteinExistence type="predicted"/>
<dbReference type="InterPro" id="IPR016135">
    <property type="entry name" value="UBQ-conjugating_enzyme/RWD"/>
</dbReference>
<feature type="domain" description="Small nuclear ribonucleoprotein Prp3 C-terminal" evidence="1">
    <location>
        <begin position="108"/>
        <end position="182"/>
    </location>
</feature>
<dbReference type="InterPro" id="IPR017359">
    <property type="entry name" value="Phi-like"/>
</dbReference>
<evidence type="ECO:0000313" key="2">
    <source>
        <dbReference type="EMBL" id="CAF1048004.1"/>
    </source>
</evidence>
<evidence type="ECO:0000259" key="1">
    <source>
        <dbReference type="Pfam" id="PF06544"/>
    </source>
</evidence>
<comment type="caution">
    <text evidence="2">The sequence shown here is derived from an EMBL/GenBank/DDBJ whole genome shotgun (WGS) entry which is preliminary data.</text>
</comment>
<gene>
    <name evidence="2" type="ORF">GPM918_LOCUS16132</name>
    <name evidence="3" type="ORF">SRO942_LOCUS16132</name>
</gene>
<dbReference type="Gene3D" id="3.10.110.10">
    <property type="entry name" value="Ubiquitin Conjugating Enzyme"/>
    <property type="match status" value="1"/>
</dbReference>
<dbReference type="InterPro" id="IPR059181">
    <property type="entry name" value="RWDD2A-B_C"/>
</dbReference>
<dbReference type="EMBL" id="CAJOBC010004177">
    <property type="protein sequence ID" value="CAF3817735.1"/>
    <property type="molecule type" value="Genomic_DNA"/>
</dbReference>
<dbReference type="PANTHER" id="PTHR15955:SF8">
    <property type="entry name" value="RWD DOMAIN-CONTAINING PROTEIN 2B-RELATED"/>
    <property type="match status" value="1"/>
</dbReference>
<evidence type="ECO:0000313" key="4">
    <source>
        <dbReference type="Proteomes" id="UP000663829"/>
    </source>
</evidence>
<evidence type="ECO:0000313" key="3">
    <source>
        <dbReference type="EMBL" id="CAF3817735.1"/>
    </source>
</evidence>
<dbReference type="OrthoDB" id="432412at2759"/>
<dbReference type="PANTHER" id="PTHR15955">
    <property type="entry name" value="RWD DOMAIN CONTAINING PROTEIN 2"/>
    <property type="match status" value="1"/>
</dbReference>